<evidence type="ECO:0000313" key="4">
    <source>
        <dbReference type="Proteomes" id="UP001176429"/>
    </source>
</evidence>
<keyword evidence="4" id="KW-1185">Reference proteome</keyword>
<dbReference type="InterPro" id="IPR010982">
    <property type="entry name" value="Lambda_DNA-bd_dom_sf"/>
</dbReference>
<evidence type="ECO:0000259" key="2">
    <source>
        <dbReference type="PROSITE" id="PS50943"/>
    </source>
</evidence>
<sequence>MQETINQRIKFLIEKLGLSVRGFSAALDTPVSTTRNYLDKETKPSTDYIERISEHFKTVNIHWLITGQGEPFIGEAPTQHTSTRIKKVTGGAINSGSGDQLVTLESCQRELEAVKRDAASYQREIELLKGQLESKDALIAAKDEMLNFLRGGYNRPN</sequence>
<dbReference type="InterPro" id="IPR001387">
    <property type="entry name" value="Cro/C1-type_HTH"/>
</dbReference>
<protein>
    <recommendedName>
        <fullName evidence="2">HTH cro/C1-type domain-containing protein</fullName>
    </recommendedName>
</protein>
<dbReference type="SUPFAM" id="SSF47413">
    <property type="entry name" value="lambda repressor-like DNA-binding domains"/>
    <property type="match status" value="1"/>
</dbReference>
<evidence type="ECO:0000313" key="3">
    <source>
        <dbReference type="EMBL" id="MDO7876027.1"/>
    </source>
</evidence>
<evidence type="ECO:0000256" key="1">
    <source>
        <dbReference type="SAM" id="Coils"/>
    </source>
</evidence>
<proteinExistence type="predicted"/>
<organism evidence="3 4">
    <name type="scientific">Hymenobacter aranciens</name>
    <dbReference type="NCBI Taxonomy" id="3063996"/>
    <lineage>
        <taxon>Bacteria</taxon>
        <taxon>Pseudomonadati</taxon>
        <taxon>Bacteroidota</taxon>
        <taxon>Cytophagia</taxon>
        <taxon>Cytophagales</taxon>
        <taxon>Hymenobacteraceae</taxon>
        <taxon>Hymenobacter</taxon>
    </lineage>
</organism>
<feature type="coiled-coil region" evidence="1">
    <location>
        <begin position="104"/>
        <end position="138"/>
    </location>
</feature>
<dbReference type="Proteomes" id="UP001176429">
    <property type="component" value="Unassembled WGS sequence"/>
</dbReference>
<dbReference type="Gene3D" id="1.10.260.40">
    <property type="entry name" value="lambda repressor-like DNA-binding domains"/>
    <property type="match status" value="1"/>
</dbReference>
<dbReference type="RefSeq" id="WP_305007359.1">
    <property type="nucleotide sequence ID" value="NZ_JAUQSY010000009.1"/>
</dbReference>
<keyword evidence="1" id="KW-0175">Coiled coil</keyword>
<name>A0ABT9BG72_9BACT</name>
<dbReference type="PROSITE" id="PS50943">
    <property type="entry name" value="HTH_CROC1"/>
    <property type="match status" value="1"/>
</dbReference>
<accession>A0ABT9BG72</accession>
<comment type="caution">
    <text evidence="3">The sequence shown here is derived from an EMBL/GenBank/DDBJ whole genome shotgun (WGS) entry which is preliminary data.</text>
</comment>
<reference evidence="3" key="1">
    <citation type="submission" date="2023-07" db="EMBL/GenBank/DDBJ databases">
        <authorList>
            <person name="Kim M.K."/>
        </authorList>
    </citation>
    <scope>NUCLEOTIDE SEQUENCE</scope>
    <source>
        <strain evidence="3">ASUV-10-1</strain>
    </source>
</reference>
<dbReference type="EMBL" id="JAUQSY010000009">
    <property type="protein sequence ID" value="MDO7876027.1"/>
    <property type="molecule type" value="Genomic_DNA"/>
</dbReference>
<feature type="domain" description="HTH cro/C1-type" evidence="2">
    <location>
        <begin position="9"/>
        <end position="64"/>
    </location>
</feature>
<gene>
    <name evidence="3" type="ORF">Q5H93_14885</name>
</gene>
<dbReference type="CDD" id="cd00093">
    <property type="entry name" value="HTH_XRE"/>
    <property type="match status" value="1"/>
</dbReference>